<comment type="caution">
    <text evidence="2">The sequence shown here is derived from an EMBL/GenBank/DDBJ whole genome shotgun (WGS) entry which is preliminary data.</text>
</comment>
<evidence type="ECO:0000313" key="2">
    <source>
        <dbReference type="EMBL" id="EXX51676.1"/>
    </source>
</evidence>
<keyword evidence="2" id="KW-0418">Kinase</keyword>
<keyword evidence="2" id="KW-0808">Transferase</keyword>
<feature type="domain" description="Protein kinase" evidence="1">
    <location>
        <begin position="138"/>
        <end position="416"/>
    </location>
</feature>
<dbReference type="HOGENOM" id="CLU_000288_7_34_1"/>
<dbReference type="InterPro" id="IPR000719">
    <property type="entry name" value="Prot_kinase_dom"/>
</dbReference>
<reference evidence="2 3" key="1">
    <citation type="submission" date="2014-02" db="EMBL/GenBank/DDBJ databases">
        <title>Single nucleus genome sequencing reveals high similarity among nuclei of an endomycorrhizal fungus.</title>
        <authorList>
            <person name="Lin K."/>
            <person name="Geurts R."/>
            <person name="Zhang Z."/>
            <person name="Limpens E."/>
            <person name="Saunders D.G."/>
            <person name="Mu D."/>
            <person name="Pang E."/>
            <person name="Cao H."/>
            <person name="Cha H."/>
            <person name="Lin T."/>
            <person name="Zhou Q."/>
            <person name="Shang Y."/>
            <person name="Li Y."/>
            <person name="Ivanov S."/>
            <person name="Sharma T."/>
            <person name="Velzen R.V."/>
            <person name="Ruijter N.D."/>
            <person name="Aanen D.K."/>
            <person name="Win J."/>
            <person name="Kamoun S."/>
            <person name="Bisseling T."/>
            <person name="Huang S."/>
        </authorList>
    </citation>
    <scope>NUCLEOTIDE SEQUENCE [LARGE SCALE GENOMIC DNA]</scope>
    <source>
        <strain evidence="3">DAOM197198w</strain>
    </source>
</reference>
<protein>
    <submittedName>
        <fullName evidence="2">Polo kinase CDC5</fullName>
    </submittedName>
</protein>
<dbReference type="AlphaFoldDB" id="A0A015JX25"/>
<dbReference type="InterPro" id="IPR051681">
    <property type="entry name" value="Ser/Thr_Kinases-Pseudokinases"/>
</dbReference>
<accession>A0A015JX25</accession>
<dbReference type="InterPro" id="IPR001245">
    <property type="entry name" value="Ser-Thr/Tyr_kinase_cat_dom"/>
</dbReference>
<name>A0A015JX25_RHIIW</name>
<dbReference type="GO" id="GO:0004674">
    <property type="term" value="F:protein serine/threonine kinase activity"/>
    <property type="evidence" value="ECO:0007669"/>
    <property type="project" value="TreeGrafter"/>
</dbReference>
<dbReference type="PANTHER" id="PTHR44329">
    <property type="entry name" value="SERINE/THREONINE-PROTEIN KINASE TNNI3K-RELATED"/>
    <property type="match status" value="1"/>
</dbReference>
<dbReference type="Proteomes" id="UP000022910">
    <property type="component" value="Unassembled WGS sequence"/>
</dbReference>
<dbReference type="Pfam" id="PF07714">
    <property type="entry name" value="PK_Tyr_Ser-Thr"/>
    <property type="match status" value="1"/>
</dbReference>
<dbReference type="PROSITE" id="PS50011">
    <property type="entry name" value="PROTEIN_KINASE_DOM"/>
    <property type="match status" value="1"/>
</dbReference>
<evidence type="ECO:0000313" key="3">
    <source>
        <dbReference type="Proteomes" id="UP000022910"/>
    </source>
</evidence>
<dbReference type="Gene3D" id="1.10.510.10">
    <property type="entry name" value="Transferase(Phosphotransferase) domain 1"/>
    <property type="match status" value="1"/>
</dbReference>
<dbReference type="SUPFAM" id="SSF56112">
    <property type="entry name" value="Protein kinase-like (PK-like)"/>
    <property type="match status" value="1"/>
</dbReference>
<organism evidence="2 3">
    <name type="scientific">Rhizophagus irregularis (strain DAOM 197198w)</name>
    <name type="common">Glomus intraradices</name>
    <dbReference type="NCBI Taxonomy" id="1432141"/>
    <lineage>
        <taxon>Eukaryota</taxon>
        <taxon>Fungi</taxon>
        <taxon>Fungi incertae sedis</taxon>
        <taxon>Mucoromycota</taxon>
        <taxon>Glomeromycotina</taxon>
        <taxon>Glomeromycetes</taxon>
        <taxon>Glomerales</taxon>
        <taxon>Glomeraceae</taxon>
        <taxon>Rhizophagus</taxon>
    </lineage>
</organism>
<proteinExistence type="predicted"/>
<sequence length="495" mass="57898">MAGIIRKKLVYAALDKADSLTDFEKYKNIDSRYEFKKETVLNDETLNENEKIEAIKILTKDYDYFKVLYNTGTKRLCKECQKECLATLYCEHCIRIFLKNNFSNWTSNNNDIDSLLQRCQEESFRPNKILEWIPYEKLQNIEYLTRGGCSEIYTADWIDGQYIEWDQVNKQLKRTGSHKVILKTLINVLNANRSWFEEAKVHLTIGNKSTEIVKCYGLTQEPKNGVYMLVMQLMDTNLKKYLNNHHPLTWKEKIKISYDIVDALHSIHSNNAIHRDLHSGNILYLKSKNYWYISDFGFCGPADKSLNSVYGNLPYIAPEVLIRKESTFKSDIYSFGMLMWEIASEQTPFNNCKHDFYLAMGIVNGLRPRNISGIPSEYKELMKKCLDADPLQRPDIDTLFNEIEKMWKNSYTEPEFLLAPILLFPRNFQPSSSSKLHSLSTSSKLHRFKNLPEPVNAIGELEPFHSRPYDFNIPHTRNLEITSEGIILKFDYFYT</sequence>
<dbReference type="InterPro" id="IPR011009">
    <property type="entry name" value="Kinase-like_dom_sf"/>
</dbReference>
<evidence type="ECO:0000259" key="1">
    <source>
        <dbReference type="PROSITE" id="PS50011"/>
    </source>
</evidence>
<dbReference type="GO" id="GO:0005524">
    <property type="term" value="F:ATP binding"/>
    <property type="evidence" value="ECO:0007669"/>
    <property type="project" value="InterPro"/>
</dbReference>
<dbReference type="OrthoDB" id="10401956at2759"/>
<keyword evidence="3" id="KW-1185">Reference proteome</keyword>
<dbReference type="EMBL" id="JEMT01029635">
    <property type="protein sequence ID" value="EXX51676.1"/>
    <property type="molecule type" value="Genomic_DNA"/>
</dbReference>
<gene>
    <name evidence="2" type="ORF">RirG_259870</name>
</gene>